<dbReference type="VEuPathDB" id="FungiDB:KRP23_10543"/>
<dbReference type="GO" id="GO:0005774">
    <property type="term" value="C:vacuolar membrane"/>
    <property type="evidence" value="ECO:0007669"/>
    <property type="project" value="UniProtKB-SubCell"/>
</dbReference>
<feature type="transmembrane region" description="Helical" evidence="11">
    <location>
        <begin position="2488"/>
        <end position="2508"/>
    </location>
</feature>
<dbReference type="PROSITE" id="PS50893">
    <property type="entry name" value="ABC_TRANSPORTER_2"/>
    <property type="match status" value="2"/>
</dbReference>
<feature type="transmembrane region" description="Helical" evidence="11">
    <location>
        <begin position="158"/>
        <end position="181"/>
    </location>
</feature>
<feature type="transmembrane region" description="Helical" evidence="11">
    <location>
        <begin position="1576"/>
        <end position="1600"/>
    </location>
</feature>
<dbReference type="InterPro" id="IPR011527">
    <property type="entry name" value="ABC1_TM_dom"/>
</dbReference>
<keyword evidence="4 11" id="KW-0812">Transmembrane</keyword>
<evidence type="ECO:0000256" key="5">
    <source>
        <dbReference type="ARBA" id="ARBA00022737"/>
    </source>
</evidence>
<keyword evidence="6" id="KW-0547">Nucleotide-binding</keyword>
<evidence type="ECO:0000259" key="13">
    <source>
        <dbReference type="PROSITE" id="PS50929"/>
    </source>
</evidence>
<feature type="transmembrane region" description="Helical" evidence="11">
    <location>
        <begin position="2283"/>
        <end position="2303"/>
    </location>
</feature>
<sequence>MSAVMWAEVVDYIPAPPTPPSCVSTDDSEDEKNKPFSRRPNPLESASLPSIAMAHWIQPMVSLGAQRVLELRDMWPIGPSDSCDALEARFRRGYDPKPQVLGISPVAMAYAKTFQKELVLVLFGSVLYVVALAMQSYVAQALLQFLNDRENIFGIANGYWLVVLMTASSIVAVCTLNFVFFTTSRIGANVRSLTMTLVFDKALRLSSAARQEYTAGEVLTLMSVDAERVFTAVLQSPWHVMGPLAFVVSIVMIGVLLDAYSALAGAAVLVVVMWVTVKQGDRIAHLQRRLLEVIEKRVKVTSEALQGIRVMKFYAWEEPLAQRVEKLRAREVGLLRKFHSFQVINTVMLFLTPTFLSGVTLGLYVLLHSTIDIIEAFTLIAMVNICRTALFQLPQAVSSFCKARISLSRVDAFLASDEFVTNHLSDSTPSNAMAASPYTQPLISKDYTEDTGSIGRGKISFRDASFRWPVSAQINDLVVVTTAVIESQPGTALETPSSESQPINCKSTLDFKPVTQVDAGESVAGPFKLEGVNLEVERGSLVMIVGRVGSGKSSLVNAILGEMPRTSGVLDIGGRVAYVSQDTWIRNATLRDNILFEQEYDAELYARVLDASQLAMDLRALPNGDSTEIGERGINLSGGQKARVAIARAMYRTGTDVLILDDPLSAVDPHVAHAIFDKCIVGLAGEQTRLLVLNSHYDLLPYADLVVVMNDGVIAAQGSYVDVVARFPQLGVHESRIGDDNTAKATEETFVEDDIDPMFKPPRESESAQKTTESPVETKEETNDAVLAGKLVQSEDRVRGTVSTRVYKTYFDESGFNGIVVFVVLAIAYCIAQTSRTVVDWWPGHWARTLKQHMDDLTYSSTDLGMWYLGLIILCSVLTMMRALMMIEACVRTSQSLHDELFRRVLRAPITRYFDVTPMGRILNRFSNDLDQMDSILPQEYQVLFQNVSLALGSLVVSAFASYWIGISYIPIFFIFLWTGEHYKKTSCEVKRLEGVTRTPVYNLFGETLSGLATIRAFRMQSKFAARNREVVDTNSNLYLTYWCTSRWLATRLDLLSVVIIFIVTLYLVSTKGQVGAMTSGISLTYSLMLTSVVQWVMRAVDRTDNAMTSVERLLFFRQIESEDDSGSTVAQLLHAEYQSTGSTTASWPSRGTIRFDQLCLRYRPELPLVLKGVDMDVAAGEKVGICGRTGAGKSSLMVALFRICDFDSGRVLIDDVDISSINVRELRRSLAIIPQDPVLGSATAMDQGHYVEAPGGRESSKPPAVPFSQLPNPLARASLLSIIFAQWIQPMISLGSRRVLELEDMWPVCPNDASVSLEQRFRRVYEPHRKHIFGLSPVFMAYMKTFQSELAVVLLGCVVYVVALGFQTYVTRALLEFLNGLENVFHISSGYWLMVMMTGSSLVAVCMLNYLFFVASRIGANMRSLTMSLVYEKALKMSSAARQEYTTGEILTLMSVDTERVFTAMVQGPWLVMGPLAFVVSCVLIGFLFDVYAALAGAVVLTAVMVISVHQGDRIADLQRRLLQVIDERVKVTSETLQGIRVMKFYAWEDSLAQRVEKLRVREVGLLRQFHSYQVINTVMLFITPTFLSGVTLGVYVLIRHTITVVEAFTLVAMVNIARSPLNQLPQAVAGLSKAKIAYSRIDAFLDSRELSAMPALPPNSSNTKEPTPSSKMPLLTASGAFEGTAVGSGSISIRDGAFEWPANLSGGDIVVVTPAEEEFRDEGLGKAVSNSLRSPSAVFSSSSSSDKQGFLLEGVNLEIERGSLVMIVGKVGSGKSSLVNAILGEMPHVSGVLEIGGRVAYVSQDTWIRNATMRENILFEQDYDAQRYAQVLDASQLTMDLRALPNGDSTEIGERGINLSGGQKARVAIARAMYRTGTDVLILDDPLSAVDPHVAHAIFDKCIVGLAGEQTRLLVLNSHYDLLPYADHVVVMRDGVVASHGSYDDILAQFPQLTTGLVSVGGEGSETVDTEASKETAQVGAGADVDPARSSDGSSTKEAREVTQETEVKENNTSGRLIRAEDRVKGKVSGQVYKTYFDETGFNGLVVILVIVAAYVAGQGARTIVDWWPGHWARNMPRRDVDPTYSGTTFGMWYLGFILLCAVLSFGRALMIIESCIRSSQHMHDDLFRRVLRAPITRYFDVTPMGQILNRFSNDLDQMDSMLPQEYQLLLQNVSLALGALAVSAFASYWIALTYIPIFLIFLYTGQYFKKTSSEIKRLEGVTRTPVYNLFSETLSGLATIRAFRMEDNFTEQNRRVVDANSNLYFTYWAASRWLATRLDLLSVLIIFVVTTYLVATAGSVGSLTSGLSLTYSLMLTSMVQWVMRSVDRTDNAMTSVERLLFFRQIESEDFSGTSVAELLDAENRTTGVKAQSWPSRDAIFLRSYAASSVAALTLALALSTAYALTVATQLVDGLAARPGVLYASGPLVLGAGLLGLTLLSLAAPSLARVTSVLLYLWLEVSTQWLTQQFWDLCAKAFDVAQSKKVFGVITLGSTVGSLLASLVVLPAVQSRELPTEFNLLVSAAMLFFIAGVLLLSAEHFTAGNPTQSAVAGKKRTQEKHKTADTSSSAAIISDIQARTYLKHICFFDMLATVMRVLVDNTTLTVVSMQPEEEVKASLSMINGLQSFLMIPMQLLSGPFFTHFGVMYGIATLPVTIFLFGASTYVSNSAYSLIFTRALYNAVSQAIFNPARQLLWLPFNESTFRKLSILLVKETLVNGEQNQANFVLSSLSHEHIGLFSQELRALFYKENRDGIPLTPMHTKLRLLNLHTAAKREFVLHAQESYLLPDASTFPTGIFNTMDLMMLMKDKSVAVPRQLRVAAILACGYEKFNMNADQCSEVLHNLLHNGEEDKSVVVCAAVALLRLSDWMDEEANVILQRLLHEEKVLEARVVGLKIVGKELPELLGDGFLVYLLHHSSTQIVQAAVECCSNSSRNSRMLIPALMKHLSNSVLRSQIVAALKGFEPAALWGPLCQYTEEMLQVRMQGMINYALASDRIHNKREGLAGALKVLDHGDFPFEDKLNFLLHLIETLLVASKDLDGDDSPSEKTPSNADVLHHLFGKDDVMEELVVDALLSLIASTDEKTMNSFSQLMDPIHHALSTKIREAHEMRHVLDLFFRICPRTATNIEETSPLLLQHVEHSLKDTLRLLLKLLSTGFPKEFDVAVILEELFGGKDGVDILLDVMKHQETELELSALALQYFLHIAGDHAEHLNDEAKLTFQDEIIPSLLRHELTKELLIETYHSHQEVLPYESAAILKDCEPPLLSRIALHKERRILAELGFGTITREELDALIKETPQVSRGVLNAVASSLQLLYFEVSLVAQLSQVVVLSHGDVLYSTGTKVESSAVGRCTLFEITTKELIDLSELHHDIMHVLLAWLSQTLAESTKTMIAPLLSPTTPSAPAVFWEDEEEAFELRNRSGKSRAETD</sequence>
<dbReference type="VEuPathDB" id="FungiDB:KRP22_13343"/>
<feature type="region of interest" description="Disordered" evidence="10">
    <location>
        <begin position="17"/>
        <end position="44"/>
    </location>
</feature>
<dbReference type="GO" id="GO:0140359">
    <property type="term" value="F:ABC-type transporter activity"/>
    <property type="evidence" value="ECO:0000318"/>
    <property type="project" value="GO_Central"/>
</dbReference>
<dbReference type="VEuPathDB" id="FungiDB:KRP22_13347"/>
<evidence type="ECO:0000256" key="4">
    <source>
        <dbReference type="ARBA" id="ARBA00022692"/>
    </source>
</evidence>
<organism evidence="14 15">
    <name type="scientific">Phytophthora ramorum</name>
    <name type="common">Sudden oak death agent</name>
    <dbReference type="NCBI Taxonomy" id="164328"/>
    <lineage>
        <taxon>Eukaryota</taxon>
        <taxon>Sar</taxon>
        <taxon>Stramenopiles</taxon>
        <taxon>Oomycota</taxon>
        <taxon>Peronosporomycetes</taxon>
        <taxon>Peronosporales</taxon>
        <taxon>Peronosporaceae</taxon>
        <taxon>Phytophthora</taxon>
    </lineage>
</organism>
<keyword evidence="8 11" id="KW-1133">Transmembrane helix</keyword>
<keyword evidence="3" id="KW-0813">Transport</keyword>
<dbReference type="Pfam" id="PF00664">
    <property type="entry name" value="ABC_membrane"/>
    <property type="match status" value="4"/>
</dbReference>
<feature type="transmembrane region" description="Helical" evidence="11">
    <location>
        <begin position="259"/>
        <end position="277"/>
    </location>
</feature>
<dbReference type="SUPFAM" id="SSF48371">
    <property type="entry name" value="ARM repeat"/>
    <property type="match status" value="1"/>
</dbReference>
<dbReference type="InterPro" id="IPR050173">
    <property type="entry name" value="ABC_transporter_C-like"/>
</dbReference>
<dbReference type="InterPro" id="IPR044726">
    <property type="entry name" value="ABCC_6TM_D2"/>
</dbReference>
<dbReference type="VEuPathDB" id="FungiDB:KRP23_10541"/>
<dbReference type="InterPro" id="IPR016024">
    <property type="entry name" value="ARM-type_fold"/>
</dbReference>
<feature type="transmembrane region" description="Helical" evidence="11">
    <location>
        <begin position="1075"/>
        <end position="1098"/>
    </location>
</feature>
<keyword evidence="5" id="KW-0677">Repeat</keyword>
<dbReference type="Gene3D" id="3.40.50.300">
    <property type="entry name" value="P-loop containing nucleotide triphosphate hydrolases"/>
    <property type="match status" value="3"/>
</dbReference>
<keyword evidence="7" id="KW-0067">ATP-binding</keyword>
<keyword evidence="15" id="KW-1185">Reference proteome</keyword>
<dbReference type="FunFam" id="3.40.50.300:FF:003670">
    <property type="entry name" value="ATP binding cassette subfamily C member 3"/>
    <property type="match status" value="1"/>
</dbReference>
<feature type="domain" description="ABC transmembrane type-1" evidence="13">
    <location>
        <begin position="119"/>
        <end position="400"/>
    </location>
</feature>
<dbReference type="PANTHER" id="PTHR24223:SF443">
    <property type="entry name" value="MULTIDRUG-RESISTANCE LIKE PROTEIN 1, ISOFORM I"/>
    <property type="match status" value="1"/>
</dbReference>
<feature type="region of interest" description="Disordered" evidence="10">
    <location>
        <begin position="1963"/>
        <end position="2014"/>
    </location>
</feature>
<evidence type="ECO:0000256" key="8">
    <source>
        <dbReference type="ARBA" id="ARBA00022989"/>
    </source>
</evidence>
<dbReference type="FunFam" id="1.20.1560.10:FF:000123">
    <property type="entry name" value="Mini-chromosome maintenance complex-binding protein"/>
    <property type="match status" value="2"/>
</dbReference>
<dbReference type="GO" id="GO:0055085">
    <property type="term" value="P:transmembrane transport"/>
    <property type="evidence" value="ECO:0000318"/>
    <property type="project" value="GO_Central"/>
</dbReference>
<feature type="domain" description="ABC transporter" evidence="12">
    <location>
        <begin position="509"/>
        <end position="736"/>
    </location>
</feature>
<feature type="compositionally biased region" description="Basic and acidic residues" evidence="10">
    <location>
        <begin position="1997"/>
        <end position="2012"/>
    </location>
</feature>
<accession>H3H408</accession>
<dbReference type="InterPro" id="IPR036640">
    <property type="entry name" value="ABC1_TM_sf"/>
</dbReference>
<dbReference type="eggNOG" id="KOG0054">
    <property type="taxonomic scope" value="Eukaryota"/>
</dbReference>
<dbReference type="SMART" id="SM00382">
    <property type="entry name" value="AAA"/>
    <property type="match status" value="3"/>
</dbReference>
<evidence type="ECO:0000256" key="1">
    <source>
        <dbReference type="ARBA" id="ARBA00004128"/>
    </source>
</evidence>
<dbReference type="SUPFAM" id="SSF52540">
    <property type="entry name" value="P-loop containing nucleoside triphosphate hydrolases"/>
    <property type="match status" value="3"/>
</dbReference>
<dbReference type="EnsemblProtists" id="Phyra85272">
    <property type="protein sequence ID" value="Phyra85272"/>
    <property type="gene ID" value="Phyra85272"/>
</dbReference>
<feature type="transmembrane region" description="Helical" evidence="11">
    <location>
        <begin position="815"/>
        <end position="834"/>
    </location>
</feature>
<evidence type="ECO:0000313" key="15">
    <source>
        <dbReference type="Proteomes" id="UP000005238"/>
    </source>
</evidence>
<dbReference type="CDD" id="cd18579">
    <property type="entry name" value="ABC_6TM_ABCC_D1"/>
    <property type="match status" value="2"/>
</dbReference>
<keyword evidence="9 11" id="KW-0472">Membrane</keyword>
<dbReference type="SUPFAM" id="SSF90123">
    <property type="entry name" value="ABC transporter transmembrane region"/>
    <property type="match status" value="4"/>
</dbReference>
<dbReference type="CDD" id="cd18580">
    <property type="entry name" value="ABC_6TM_ABCC_D2"/>
    <property type="match status" value="2"/>
</dbReference>
<name>H3H408_PHYRM</name>
<dbReference type="FunFam" id="3.40.50.300:FF:002993">
    <property type="entry name" value="ABC transporter, multidrug resistance associated protein"/>
    <property type="match status" value="2"/>
</dbReference>
<dbReference type="CDD" id="cd03250">
    <property type="entry name" value="ABCC_MRP_domain1"/>
    <property type="match status" value="2"/>
</dbReference>
<feature type="transmembrane region" description="Helical" evidence="11">
    <location>
        <begin position="1471"/>
        <end position="1490"/>
    </location>
</feature>
<feature type="transmembrane region" description="Helical" evidence="11">
    <location>
        <begin position="950"/>
        <end position="980"/>
    </location>
</feature>
<protein>
    <submittedName>
        <fullName evidence="14">Uncharacterized protein</fullName>
    </submittedName>
</protein>
<feature type="domain" description="ABC transporter" evidence="12">
    <location>
        <begin position="1734"/>
        <end position="1961"/>
    </location>
</feature>
<feature type="transmembrane region" description="Helical" evidence="11">
    <location>
        <begin position="2094"/>
        <end position="2115"/>
    </location>
</feature>
<feature type="transmembrane region" description="Helical" evidence="11">
    <location>
        <begin position="866"/>
        <end position="885"/>
    </location>
</feature>
<reference evidence="14" key="2">
    <citation type="submission" date="2015-06" db="UniProtKB">
        <authorList>
            <consortium name="EnsemblProtists"/>
        </authorList>
    </citation>
    <scope>IDENTIFICATION</scope>
    <source>
        <strain evidence="14">Pr102</strain>
    </source>
</reference>
<dbReference type="EMBL" id="DS566155">
    <property type="status" value="NOT_ANNOTATED_CDS"/>
    <property type="molecule type" value="Genomic_DNA"/>
</dbReference>
<dbReference type="InterPro" id="IPR027417">
    <property type="entry name" value="P-loop_NTPase"/>
</dbReference>
<comment type="subcellular location">
    <subcellularLocation>
        <location evidence="1">Vacuole membrane</location>
        <topology evidence="1">Multi-pass membrane protein</topology>
    </subcellularLocation>
</comment>
<feature type="domain" description="ABC transmembrane type-1" evidence="13">
    <location>
        <begin position="2051"/>
        <end position="2334"/>
    </location>
</feature>
<dbReference type="PROSITE" id="PS50929">
    <property type="entry name" value="ABC_TM1F"/>
    <property type="match status" value="4"/>
</dbReference>
<evidence type="ECO:0000313" key="14">
    <source>
        <dbReference type="EnsemblProtists" id="Phyra85272"/>
    </source>
</evidence>
<feature type="transmembrane region" description="Helical" evidence="11">
    <location>
        <begin position="1391"/>
        <end position="1414"/>
    </location>
</feature>
<evidence type="ECO:0000256" key="3">
    <source>
        <dbReference type="ARBA" id="ARBA00022448"/>
    </source>
</evidence>
<dbReference type="Proteomes" id="UP000005238">
    <property type="component" value="Unassembled WGS sequence"/>
</dbReference>
<dbReference type="FunFam" id="1.20.1560.10:FF:000242">
    <property type="entry name" value="Uncharacterized protein"/>
    <property type="match status" value="2"/>
</dbReference>
<dbReference type="InterPro" id="IPR011989">
    <property type="entry name" value="ARM-like"/>
</dbReference>
<dbReference type="VEuPathDB" id="FungiDB:KRP22_13344"/>
<feature type="transmembrane region" description="Helical" evidence="11">
    <location>
        <begin position="1351"/>
        <end position="1371"/>
    </location>
</feature>
<feature type="transmembrane region" description="Helical" evidence="11">
    <location>
        <begin position="118"/>
        <end position="138"/>
    </location>
</feature>
<feature type="transmembrane region" description="Helical" evidence="11">
    <location>
        <begin position="2520"/>
        <end position="2540"/>
    </location>
</feature>
<dbReference type="InParanoid" id="H3H408"/>
<dbReference type="VEuPathDB" id="FungiDB:KRP22_7340"/>
<feature type="transmembrane region" description="Helical" evidence="11">
    <location>
        <begin position="2422"/>
        <end position="2442"/>
    </location>
</feature>
<dbReference type="HOGENOM" id="CLU_224928_0_0_1"/>
<feature type="transmembrane region" description="Helical" evidence="11">
    <location>
        <begin position="2309"/>
        <end position="2326"/>
    </location>
</feature>
<dbReference type="InterPro" id="IPR044746">
    <property type="entry name" value="ABCC_6TM_D1"/>
</dbReference>
<evidence type="ECO:0000256" key="7">
    <source>
        <dbReference type="ARBA" id="ARBA00022840"/>
    </source>
</evidence>
<evidence type="ECO:0000256" key="10">
    <source>
        <dbReference type="SAM" id="MobiDB-lite"/>
    </source>
</evidence>
<dbReference type="PROSITE" id="PS00211">
    <property type="entry name" value="ABC_TRANSPORTER_1"/>
    <property type="match status" value="2"/>
</dbReference>
<feature type="transmembrane region" description="Helical" evidence="11">
    <location>
        <begin position="1496"/>
        <end position="1513"/>
    </location>
</feature>
<dbReference type="Pfam" id="PF00005">
    <property type="entry name" value="ABC_tran"/>
    <property type="match status" value="3"/>
</dbReference>
<feature type="transmembrane region" description="Helical" evidence="11">
    <location>
        <begin position="2194"/>
        <end position="2211"/>
    </location>
</feature>
<feature type="transmembrane region" description="Helical" evidence="11">
    <location>
        <begin position="229"/>
        <end position="253"/>
    </location>
</feature>
<proteinExistence type="inferred from homology"/>
<evidence type="ECO:0000256" key="6">
    <source>
        <dbReference type="ARBA" id="ARBA00022741"/>
    </source>
</evidence>
<feature type="transmembrane region" description="Helical" evidence="11">
    <location>
        <begin position="1049"/>
        <end position="1069"/>
    </location>
</feature>
<dbReference type="STRING" id="164328.H3H408"/>
<dbReference type="InterPro" id="IPR003593">
    <property type="entry name" value="AAA+_ATPase"/>
</dbReference>
<feature type="domain" description="ABC transmembrane type-1" evidence="13">
    <location>
        <begin position="1355"/>
        <end position="1635"/>
    </location>
</feature>
<dbReference type="VEuPathDB" id="FungiDB:KRP23_11073"/>
<dbReference type="Gene3D" id="1.20.1560.10">
    <property type="entry name" value="ABC transporter type 1, transmembrane domain"/>
    <property type="match status" value="4"/>
</dbReference>
<dbReference type="VEuPathDB" id="FungiDB:KRP22_13345"/>
<feature type="region of interest" description="Disordered" evidence="10">
    <location>
        <begin position="753"/>
        <end position="780"/>
    </location>
</feature>
<dbReference type="PANTHER" id="PTHR24223">
    <property type="entry name" value="ATP-BINDING CASSETTE SUB-FAMILY C"/>
    <property type="match status" value="1"/>
</dbReference>
<evidence type="ECO:0000256" key="2">
    <source>
        <dbReference type="ARBA" id="ARBA00011054"/>
    </source>
</evidence>
<dbReference type="InterPro" id="IPR003439">
    <property type="entry name" value="ABC_transporter-like_ATP-bd"/>
</dbReference>
<dbReference type="OMA" id="VFELNWP"/>
<evidence type="ECO:0000256" key="11">
    <source>
        <dbReference type="SAM" id="Phobius"/>
    </source>
</evidence>
<reference evidence="15" key="1">
    <citation type="journal article" date="2006" name="Science">
        <title>Phytophthora genome sequences uncover evolutionary origins and mechanisms of pathogenesis.</title>
        <authorList>
            <person name="Tyler B.M."/>
            <person name="Tripathy S."/>
            <person name="Zhang X."/>
            <person name="Dehal P."/>
            <person name="Jiang R.H."/>
            <person name="Aerts A."/>
            <person name="Arredondo F.D."/>
            <person name="Baxter L."/>
            <person name="Bensasson D."/>
            <person name="Beynon J.L."/>
            <person name="Chapman J."/>
            <person name="Damasceno C.M."/>
            <person name="Dorrance A.E."/>
            <person name="Dou D."/>
            <person name="Dickerman A.W."/>
            <person name="Dubchak I.L."/>
            <person name="Garbelotto M."/>
            <person name="Gijzen M."/>
            <person name="Gordon S.G."/>
            <person name="Govers F."/>
            <person name="Grunwald N.J."/>
            <person name="Huang W."/>
            <person name="Ivors K.L."/>
            <person name="Jones R.W."/>
            <person name="Kamoun S."/>
            <person name="Krampis K."/>
            <person name="Lamour K.H."/>
            <person name="Lee M.K."/>
            <person name="McDonald W.H."/>
            <person name="Medina M."/>
            <person name="Meijer H.J."/>
            <person name="Nordberg E.K."/>
            <person name="Maclean D.J."/>
            <person name="Ospina-Giraldo M.D."/>
            <person name="Morris P.F."/>
            <person name="Phuntumart V."/>
            <person name="Putnam N.H."/>
            <person name="Rash S."/>
            <person name="Rose J.K."/>
            <person name="Sakihama Y."/>
            <person name="Salamov A.A."/>
            <person name="Savidor A."/>
            <person name="Scheuring C.F."/>
            <person name="Smith B.M."/>
            <person name="Sobral B.W."/>
            <person name="Terry A."/>
            <person name="Torto-Alalibo T.A."/>
            <person name="Win J."/>
            <person name="Xu Z."/>
            <person name="Zhang H."/>
            <person name="Grigoriev I.V."/>
            <person name="Rokhsar D.S."/>
            <person name="Boore J.L."/>
        </authorList>
    </citation>
    <scope>NUCLEOTIDE SEQUENCE [LARGE SCALE GENOMIC DNA]</scope>
    <source>
        <strain evidence="15">Pr102</strain>
    </source>
</reference>
<feature type="domain" description="ABC transmembrane type-1" evidence="13">
    <location>
        <begin position="823"/>
        <end position="1106"/>
    </location>
</feature>
<feature type="transmembrane region" description="Helical" evidence="11">
    <location>
        <begin position="343"/>
        <end position="367"/>
    </location>
</feature>
<dbReference type="Gene3D" id="1.25.10.10">
    <property type="entry name" value="Leucine-rich Repeat Variant"/>
    <property type="match status" value="1"/>
</dbReference>
<evidence type="ECO:0000259" key="12">
    <source>
        <dbReference type="PROSITE" id="PS50893"/>
    </source>
</evidence>
<dbReference type="VEuPathDB" id="FungiDB:KRP23_10538"/>
<dbReference type="VEuPathDB" id="FungiDB:KRP23_4180"/>
<evidence type="ECO:0000256" key="9">
    <source>
        <dbReference type="ARBA" id="ARBA00023136"/>
    </source>
</evidence>
<dbReference type="GO" id="GO:0016887">
    <property type="term" value="F:ATP hydrolysis activity"/>
    <property type="evidence" value="ECO:0007669"/>
    <property type="project" value="InterPro"/>
</dbReference>
<comment type="similarity">
    <text evidence="2">Belongs to the ABC transporter superfamily. ABCF family. EF3 subfamily.</text>
</comment>
<feature type="transmembrane region" description="Helical" evidence="11">
    <location>
        <begin position="2387"/>
        <end position="2410"/>
    </location>
</feature>
<dbReference type="InterPro" id="IPR017871">
    <property type="entry name" value="ABC_transporter-like_CS"/>
</dbReference>
<dbReference type="GO" id="GO:0005524">
    <property type="term" value="F:ATP binding"/>
    <property type="evidence" value="ECO:0007669"/>
    <property type="project" value="UniProtKB-KW"/>
</dbReference>